<reference evidence="2 3" key="1">
    <citation type="submission" date="2019-11" db="EMBL/GenBank/DDBJ databases">
        <title>Paenibacillus monticola sp. nov., a novel PGPR strain isolated from mountain sample in China.</title>
        <authorList>
            <person name="Zhao Q."/>
            <person name="Li H.-P."/>
            <person name="Zhang J.-L."/>
        </authorList>
    </citation>
    <scope>NUCLEOTIDE SEQUENCE [LARGE SCALE GENOMIC DNA]</scope>
    <source>
        <strain evidence="2 3">LC-T2</strain>
    </source>
</reference>
<dbReference type="InterPro" id="IPR016181">
    <property type="entry name" value="Acyl_CoA_acyltransferase"/>
</dbReference>
<name>A0A7X2L2H4_9BACL</name>
<dbReference type="Gene3D" id="3.40.630.30">
    <property type="match status" value="1"/>
</dbReference>
<organism evidence="2 3">
    <name type="scientific">Paenibacillus monticola</name>
    <dbReference type="NCBI Taxonomy" id="2666075"/>
    <lineage>
        <taxon>Bacteria</taxon>
        <taxon>Bacillati</taxon>
        <taxon>Bacillota</taxon>
        <taxon>Bacilli</taxon>
        <taxon>Bacillales</taxon>
        <taxon>Paenibacillaceae</taxon>
        <taxon>Paenibacillus</taxon>
    </lineage>
</organism>
<accession>A0A7X2L2H4</accession>
<sequence length="262" mass="30089">MEQIPLIIERLGTNPLRNISLLKMLSAYPDVMDVHLVEQGEQWGILLLLPSTAYSYDNRVYSEADFIVFMDYSSPIVFLAMLDLLPVQAKLVFKLQEEEYRVALAEHFSLHKVRGFISYSTPAGQVFPQDIETVLNHSIDERLIPLWEANQYNIEEITEYFQEGAFSVSVFQEGVAVSTCLAFRNTKLIWEIGAVHTVESARRQRLAQNVVRTAIFHTLNRGYIPRYHVLEDNYASIQLAESIGLKPAVKLEHWINYLITLP</sequence>
<keyword evidence="2" id="KW-0808">Transferase</keyword>
<dbReference type="EMBL" id="WJXB01000005">
    <property type="protein sequence ID" value="MRN54414.1"/>
    <property type="molecule type" value="Genomic_DNA"/>
</dbReference>
<keyword evidence="3" id="KW-1185">Reference proteome</keyword>
<feature type="domain" description="N-acetyltransferase" evidence="1">
    <location>
        <begin position="125"/>
        <end position="262"/>
    </location>
</feature>
<evidence type="ECO:0000259" key="1">
    <source>
        <dbReference type="PROSITE" id="PS51186"/>
    </source>
</evidence>
<gene>
    <name evidence="2" type="ORF">GJB61_15620</name>
</gene>
<dbReference type="SUPFAM" id="SSF55729">
    <property type="entry name" value="Acyl-CoA N-acyltransferases (Nat)"/>
    <property type="match status" value="1"/>
</dbReference>
<dbReference type="Proteomes" id="UP000463051">
    <property type="component" value="Unassembled WGS sequence"/>
</dbReference>
<dbReference type="GO" id="GO:0016747">
    <property type="term" value="F:acyltransferase activity, transferring groups other than amino-acyl groups"/>
    <property type="evidence" value="ECO:0007669"/>
    <property type="project" value="InterPro"/>
</dbReference>
<dbReference type="AlphaFoldDB" id="A0A7X2L2H4"/>
<dbReference type="InterPro" id="IPR000182">
    <property type="entry name" value="GNAT_dom"/>
</dbReference>
<protein>
    <submittedName>
        <fullName evidence="2">GNAT family N-acetyltransferase</fullName>
    </submittedName>
</protein>
<evidence type="ECO:0000313" key="2">
    <source>
        <dbReference type="EMBL" id="MRN54414.1"/>
    </source>
</evidence>
<dbReference type="InterPro" id="IPR027365">
    <property type="entry name" value="GNAT_acetyltra_YdfB-like"/>
</dbReference>
<comment type="caution">
    <text evidence="2">The sequence shown here is derived from an EMBL/GenBank/DDBJ whole genome shotgun (WGS) entry which is preliminary data.</text>
</comment>
<dbReference type="RefSeq" id="WP_154119522.1">
    <property type="nucleotide sequence ID" value="NZ_WJXB01000005.1"/>
</dbReference>
<evidence type="ECO:0000313" key="3">
    <source>
        <dbReference type="Proteomes" id="UP000463051"/>
    </source>
</evidence>
<proteinExistence type="predicted"/>
<dbReference type="PROSITE" id="PS51186">
    <property type="entry name" value="GNAT"/>
    <property type="match status" value="1"/>
</dbReference>
<dbReference type="Pfam" id="PF12746">
    <property type="entry name" value="GNAT_acetyltran"/>
    <property type="match status" value="1"/>
</dbReference>